<evidence type="ECO:0000313" key="12">
    <source>
        <dbReference type="EMBL" id="SER10728.1"/>
    </source>
</evidence>
<comment type="subcellular location">
    <subcellularLocation>
        <location evidence="1">Cell membrane</location>
        <topology evidence="1">Multi-pass membrane protein</topology>
    </subcellularLocation>
</comment>
<feature type="transmembrane region" description="Helical" evidence="11">
    <location>
        <begin position="287"/>
        <end position="309"/>
    </location>
</feature>
<proteinExistence type="predicted"/>
<dbReference type="InterPro" id="IPR001851">
    <property type="entry name" value="ABC_transp_permease"/>
</dbReference>
<keyword evidence="3" id="KW-0813">Transport</keyword>
<keyword evidence="6 11" id="KW-0812">Transmembrane</keyword>
<dbReference type="CDD" id="cd06579">
    <property type="entry name" value="TM_PBP1_transp_AraH_like"/>
    <property type="match status" value="1"/>
</dbReference>
<evidence type="ECO:0000256" key="3">
    <source>
        <dbReference type="ARBA" id="ARBA00022448"/>
    </source>
</evidence>
<comment type="subunit">
    <text evidence="2">The complex is composed of two ATP-binding proteins (LsrA), two transmembrane proteins (LsrC and LsrD) and a solute-binding protein (LsrB).</text>
</comment>
<gene>
    <name evidence="12" type="ORF">SAMN05216548_11194</name>
</gene>
<dbReference type="GO" id="GO:0005886">
    <property type="term" value="C:plasma membrane"/>
    <property type="evidence" value="ECO:0007669"/>
    <property type="project" value="UniProtKB-SubCell"/>
</dbReference>
<dbReference type="EMBL" id="FOFG01000011">
    <property type="protein sequence ID" value="SER10728.1"/>
    <property type="molecule type" value="Genomic_DNA"/>
</dbReference>
<feature type="transmembrane region" description="Helical" evidence="11">
    <location>
        <begin position="263"/>
        <end position="280"/>
    </location>
</feature>
<dbReference type="RefSeq" id="WP_092497800.1">
    <property type="nucleotide sequence ID" value="NZ_FOFG01000011.1"/>
</dbReference>
<feature type="transmembrane region" description="Helical" evidence="11">
    <location>
        <begin position="30"/>
        <end position="52"/>
    </location>
</feature>
<keyword evidence="13" id="KW-1185">Reference proteome</keyword>
<protein>
    <recommendedName>
        <fullName evidence="10">Autoinducer 2 import system permease protein LsrD</fullName>
    </recommendedName>
</protein>
<evidence type="ECO:0000256" key="5">
    <source>
        <dbReference type="ARBA" id="ARBA00022519"/>
    </source>
</evidence>
<feature type="transmembrane region" description="Helical" evidence="11">
    <location>
        <begin position="229"/>
        <end position="251"/>
    </location>
</feature>
<dbReference type="PANTHER" id="PTHR32196">
    <property type="entry name" value="ABC TRANSPORTER PERMEASE PROTEIN YPHD-RELATED-RELATED"/>
    <property type="match status" value="1"/>
</dbReference>
<keyword evidence="8 11" id="KW-0472">Membrane</keyword>
<evidence type="ECO:0000256" key="4">
    <source>
        <dbReference type="ARBA" id="ARBA00022475"/>
    </source>
</evidence>
<dbReference type="STRING" id="1855383.SAMN05216548_11194"/>
<organism evidence="12 13">
    <name type="scientific">Faunimonas pinastri</name>
    <dbReference type="NCBI Taxonomy" id="1855383"/>
    <lineage>
        <taxon>Bacteria</taxon>
        <taxon>Pseudomonadati</taxon>
        <taxon>Pseudomonadota</taxon>
        <taxon>Alphaproteobacteria</taxon>
        <taxon>Hyphomicrobiales</taxon>
        <taxon>Afifellaceae</taxon>
        <taxon>Faunimonas</taxon>
    </lineage>
</organism>
<feature type="transmembrane region" description="Helical" evidence="11">
    <location>
        <begin position="315"/>
        <end position="331"/>
    </location>
</feature>
<evidence type="ECO:0000256" key="1">
    <source>
        <dbReference type="ARBA" id="ARBA00004651"/>
    </source>
</evidence>
<evidence type="ECO:0000313" key="13">
    <source>
        <dbReference type="Proteomes" id="UP000199647"/>
    </source>
</evidence>
<evidence type="ECO:0000256" key="8">
    <source>
        <dbReference type="ARBA" id="ARBA00023136"/>
    </source>
</evidence>
<accession>A0A1H9LH89</accession>
<evidence type="ECO:0000256" key="11">
    <source>
        <dbReference type="SAM" id="Phobius"/>
    </source>
</evidence>
<dbReference type="PANTHER" id="PTHR32196:SF71">
    <property type="entry name" value="AUTOINDUCER 2 IMPORT SYSTEM PERMEASE PROTEIN LSRD"/>
    <property type="match status" value="1"/>
</dbReference>
<name>A0A1H9LH89_9HYPH</name>
<evidence type="ECO:0000256" key="7">
    <source>
        <dbReference type="ARBA" id="ARBA00022989"/>
    </source>
</evidence>
<sequence>MTIAETQRPAVVSPRRRGLGPFFARNRIDVAITVIFVLLYAMFMIVAPNVYLHLGIYRSFMSTLPFMGVLALSLTFIVTLGEIDLSFPSVMGFSAWVFGTVFMATHSFPLALAACVGTGIGCGIINGILVAGIGVPSIVATIGTMFFWRGLANVVAKGKGIALVDLVDSPWHSIVVGRLPGDIPMQFIWFLVIAVLLTLIYRRHLFGSHVLFVGDDQEAARMMGIRTGLVKMTCFIVVGIASALSGVFLLNEVTYFWPTTGDGFLLPALAAVFIGGTSVFGGRGSMYGTFIGVLIIGSLEAGIVAMGIAGFYTQLIYGLMITISVTVYAVMMKRAG</sequence>
<feature type="transmembrane region" description="Helical" evidence="11">
    <location>
        <begin position="64"/>
        <end position="81"/>
    </location>
</feature>
<feature type="transmembrane region" description="Helical" evidence="11">
    <location>
        <begin position="93"/>
        <end position="116"/>
    </location>
</feature>
<feature type="transmembrane region" description="Helical" evidence="11">
    <location>
        <begin position="128"/>
        <end position="148"/>
    </location>
</feature>
<keyword evidence="7 11" id="KW-1133">Transmembrane helix</keyword>
<feature type="transmembrane region" description="Helical" evidence="11">
    <location>
        <begin position="183"/>
        <end position="201"/>
    </location>
</feature>
<keyword evidence="4" id="KW-1003">Cell membrane</keyword>
<evidence type="ECO:0000256" key="2">
    <source>
        <dbReference type="ARBA" id="ARBA00011262"/>
    </source>
</evidence>
<dbReference type="OrthoDB" id="5422926at2"/>
<dbReference type="GO" id="GO:0022857">
    <property type="term" value="F:transmembrane transporter activity"/>
    <property type="evidence" value="ECO:0007669"/>
    <property type="project" value="InterPro"/>
</dbReference>
<dbReference type="Pfam" id="PF02653">
    <property type="entry name" value="BPD_transp_2"/>
    <property type="match status" value="1"/>
</dbReference>
<evidence type="ECO:0000256" key="9">
    <source>
        <dbReference type="ARBA" id="ARBA00025439"/>
    </source>
</evidence>
<reference evidence="12 13" key="1">
    <citation type="submission" date="2016-10" db="EMBL/GenBank/DDBJ databases">
        <authorList>
            <person name="de Groot N.N."/>
        </authorList>
    </citation>
    <scope>NUCLEOTIDE SEQUENCE [LARGE SCALE GENOMIC DNA]</scope>
    <source>
        <strain evidence="12 13">A52C2</strain>
    </source>
</reference>
<evidence type="ECO:0000256" key="10">
    <source>
        <dbReference type="ARBA" id="ARBA00039381"/>
    </source>
</evidence>
<keyword evidence="5" id="KW-0997">Cell inner membrane</keyword>
<evidence type="ECO:0000256" key="6">
    <source>
        <dbReference type="ARBA" id="ARBA00022692"/>
    </source>
</evidence>
<dbReference type="Proteomes" id="UP000199647">
    <property type="component" value="Unassembled WGS sequence"/>
</dbReference>
<dbReference type="AlphaFoldDB" id="A0A1H9LH89"/>
<comment type="function">
    <text evidence="9">Part of the ABC transporter complex LsrABCD involved in autoinducer 2 (AI-2) import. Probably responsible for the translocation of the substrate across the membrane.</text>
</comment>